<dbReference type="SUPFAM" id="SSF48695">
    <property type="entry name" value="Multiheme cytochromes"/>
    <property type="match status" value="1"/>
</dbReference>
<evidence type="ECO:0000259" key="2">
    <source>
        <dbReference type="Pfam" id="PF09699"/>
    </source>
</evidence>
<protein>
    <recommendedName>
        <fullName evidence="2">Doubled CXXCH motif domain-containing protein</fullName>
    </recommendedName>
</protein>
<dbReference type="EMBL" id="LAZR01056199">
    <property type="protein sequence ID" value="KKK74693.1"/>
    <property type="molecule type" value="Genomic_DNA"/>
</dbReference>
<evidence type="ECO:0000313" key="3">
    <source>
        <dbReference type="EMBL" id="KKK74693.1"/>
    </source>
</evidence>
<keyword evidence="1" id="KW-0732">Signal</keyword>
<reference evidence="3" key="1">
    <citation type="journal article" date="2015" name="Nature">
        <title>Complex archaea that bridge the gap between prokaryotes and eukaryotes.</title>
        <authorList>
            <person name="Spang A."/>
            <person name="Saw J.H."/>
            <person name="Jorgensen S.L."/>
            <person name="Zaremba-Niedzwiedzka K."/>
            <person name="Martijn J."/>
            <person name="Lind A.E."/>
            <person name="van Eijk R."/>
            <person name="Schleper C."/>
            <person name="Guy L."/>
            <person name="Ettema T.J."/>
        </authorList>
    </citation>
    <scope>NUCLEOTIDE SEQUENCE</scope>
</reference>
<dbReference type="Gene3D" id="1.10.1130.10">
    <property type="entry name" value="Flavocytochrome C3, Chain A"/>
    <property type="match status" value="1"/>
</dbReference>
<dbReference type="InterPro" id="IPR051829">
    <property type="entry name" value="Multiheme_Cytochr_ET"/>
</dbReference>
<feature type="non-terminal residue" evidence="3">
    <location>
        <position position="390"/>
    </location>
</feature>
<organism evidence="3">
    <name type="scientific">marine sediment metagenome</name>
    <dbReference type="NCBI Taxonomy" id="412755"/>
    <lineage>
        <taxon>unclassified sequences</taxon>
        <taxon>metagenomes</taxon>
        <taxon>ecological metagenomes</taxon>
    </lineage>
</organism>
<proteinExistence type="predicted"/>
<feature type="domain" description="Doubled CXXCH motif" evidence="2">
    <location>
        <begin position="7"/>
        <end position="47"/>
    </location>
</feature>
<name>A0A0F8Y0A3_9ZZZZ</name>
<gene>
    <name evidence="3" type="ORF">LCGC14_2881220</name>
</gene>
<evidence type="ECO:0000256" key="1">
    <source>
        <dbReference type="ARBA" id="ARBA00022729"/>
    </source>
</evidence>
<feature type="non-terminal residue" evidence="3">
    <location>
        <position position="1"/>
    </location>
</feature>
<dbReference type="PANTHER" id="PTHR35038:SF8">
    <property type="entry name" value="C-TYPE POLYHEME CYTOCHROME OMCC"/>
    <property type="match status" value="1"/>
</dbReference>
<sequence>RESPGDTGIKCTNCHHPHGADKYQGKDSGERMTKRVEEELCLGCHDKPISVNNWNIDEQFGRRSAHAVKDTTTKDGLKGAKVECSSCHNPHVAERGVGFADVKRLVDPTNTFKQWEGQLVDFCLKCHQSENTPKKTGTKSRFVPYTIEFPDVTKILSPFFPGWDKTEFKASGHGTKGFQCNKCHMPHGSPNTRLNGLFVGDGQEFKWPTPVNVVETYALDLLTTSFDNNFYEGPSTTAKFGQGAQDSIKHRAFLRFKLTIPKGSTIKTASIKNLESLNDTPETFPTTIRLIDADSAPDFSLNPWDLTVTGQVDWLVGAWTTGGSYNTPDITALVKTYIKKAGYQSGNFMGVRIDEGTAVANQVKQFGGASIQLEVNYDKPSKTVPKPESD</sequence>
<dbReference type="InterPro" id="IPR036280">
    <property type="entry name" value="Multihaem_cyt_sf"/>
</dbReference>
<dbReference type="Pfam" id="PF09699">
    <property type="entry name" value="Paired_CXXCH_1"/>
    <property type="match status" value="1"/>
</dbReference>
<dbReference type="AlphaFoldDB" id="A0A0F8Y0A3"/>
<dbReference type="PANTHER" id="PTHR35038">
    <property type="entry name" value="DISSIMILATORY SULFITE REDUCTASE SIRA"/>
    <property type="match status" value="1"/>
</dbReference>
<dbReference type="InterPro" id="IPR010177">
    <property type="entry name" value="Paired_CXXCH_1"/>
</dbReference>
<comment type="caution">
    <text evidence="3">The sequence shown here is derived from an EMBL/GenBank/DDBJ whole genome shotgun (WGS) entry which is preliminary data.</text>
</comment>
<accession>A0A0F8Y0A3</accession>